<comment type="similarity">
    <text evidence="2">Belongs to the dGTPase family. Type 2 subfamily.</text>
</comment>
<dbReference type="Gene3D" id="1.10.3210.10">
    <property type="entry name" value="Hypothetical protein af1432"/>
    <property type="match status" value="1"/>
</dbReference>
<dbReference type="InterPro" id="IPR023023">
    <property type="entry name" value="dNTPase_2"/>
</dbReference>
<name>A0AAP4BUB3_9CORY</name>
<evidence type="ECO:0000313" key="6">
    <source>
        <dbReference type="Proteomes" id="UP001226160"/>
    </source>
</evidence>
<dbReference type="GO" id="GO:0006203">
    <property type="term" value="P:dGTP catabolic process"/>
    <property type="evidence" value="ECO:0007669"/>
    <property type="project" value="TreeGrafter"/>
</dbReference>
<dbReference type="InterPro" id="IPR006261">
    <property type="entry name" value="dGTPase"/>
</dbReference>
<evidence type="ECO:0000259" key="4">
    <source>
        <dbReference type="PROSITE" id="PS51831"/>
    </source>
</evidence>
<evidence type="ECO:0000256" key="1">
    <source>
        <dbReference type="ARBA" id="ARBA00022801"/>
    </source>
</evidence>
<dbReference type="Proteomes" id="UP001226160">
    <property type="component" value="Unassembled WGS sequence"/>
</dbReference>
<keyword evidence="1 2" id="KW-0378">Hydrolase</keyword>
<evidence type="ECO:0000256" key="3">
    <source>
        <dbReference type="SAM" id="MobiDB-lite"/>
    </source>
</evidence>
<organism evidence="5 6">
    <name type="scientific">Corynebacterium propinquum</name>
    <dbReference type="NCBI Taxonomy" id="43769"/>
    <lineage>
        <taxon>Bacteria</taxon>
        <taxon>Bacillati</taxon>
        <taxon>Actinomycetota</taxon>
        <taxon>Actinomycetes</taxon>
        <taxon>Mycobacteriales</taxon>
        <taxon>Corynebacteriaceae</taxon>
        <taxon>Corynebacterium</taxon>
    </lineage>
</organism>
<dbReference type="InterPro" id="IPR003607">
    <property type="entry name" value="HD/PDEase_dom"/>
</dbReference>
<dbReference type="SUPFAM" id="SSF109604">
    <property type="entry name" value="HD-domain/PDEase-like"/>
    <property type="match status" value="1"/>
</dbReference>
<dbReference type="GO" id="GO:0008832">
    <property type="term" value="F:dGTPase activity"/>
    <property type="evidence" value="ECO:0007669"/>
    <property type="project" value="TreeGrafter"/>
</dbReference>
<dbReference type="Pfam" id="PF01966">
    <property type="entry name" value="HD"/>
    <property type="match status" value="1"/>
</dbReference>
<dbReference type="AlphaFoldDB" id="A0AAP4BUB3"/>
<reference evidence="5" key="1">
    <citation type="submission" date="2023-05" db="EMBL/GenBank/DDBJ databases">
        <title>Metabolic capabilities are highly conserved among human nasal-associated Corynebacterium species in pangenomic analyses.</title>
        <authorList>
            <person name="Tran T.H."/>
            <person name="Roberts A.Q."/>
            <person name="Escapa I.F."/>
            <person name="Gao W."/>
            <person name="Conlan S."/>
            <person name="Kong H."/>
            <person name="Segre J.A."/>
            <person name="Kelly M.S."/>
            <person name="Lemon K.P."/>
        </authorList>
    </citation>
    <scope>NUCLEOTIDE SEQUENCE</scope>
    <source>
        <strain evidence="5">KPL2654</strain>
    </source>
</reference>
<dbReference type="InterPro" id="IPR026875">
    <property type="entry name" value="PHydrolase_assoc_dom"/>
</dbReference>
<dbReference type="CDD" id="cd00077">
    <property type="entry name" value="HDc"/>
    <property type="match status" value="1"/>
</dbReference>
<dbReference type="HAMAP" id="MF_01212">
    <property type="entry name" value="dGTPase_type2"/>
    <property type="match status" value="1"/>
</dbReference>
<proteinExistence type="inferred from homology"/>
<evidence type="ECO:0000256" key="2">
    <source>
        <dbReference type="HAMAP-Rule" id="MF_01212"/>
    </source>
</evidence>
<dbReference type="PROSITE" id="PS51831">
    <property type="entry name" value="HD"/>
    <property type="match status" value="1"/>
</dbReference>
<dbReference type="NCBIfam" id="NF002829">
    <property type="entry name" value="PRK03007.1"/>
    <property type="match status" value="1"/>
</dbReference>
<dbReference type="EMBL" id="JASNVP010000004">
    <property type="protein sequence ID" value="MDK4325938.1"/>
    <property type="molecule type" value="Genomic_DNA"/>
</dbReference>
<dbReference type="InterPro" id="IPR050135">
    <property type="entry name" value="dGTPase-like"/>
</dbReference>
<sequence length="459" mass="50026">MTAAENDYRYYRYSQADMQRRFGERAKQSLLTTAGTGGAAGTGSSIDPATAEQRDEFSRDRARALHSAALRRLADKTQVVGPRDGDTPRTRLTHSLEVAQISRGIGEGLGLNPDLCEMAGLIHDIGHPPYGHNGETALNELADECGGFEGNAQTLRILTLLEPKILDDAGTSRGLNLTRAALDAACKYPRTKTNADGSTNRKYGCYDEQADVLDWIRAHDPAGNHRSGQARPTMEAQTMDWSDDIAYSVHDVEDGVVAGRVNLAVLWDLVELAALAEKGAKAFGGDAEELLDAAGALRELPVINAAVDFTPSLHGYVQLKAMTSELVGRYVGATIAASREHNAELVGKGQLGRYQGELLVPRQAAAEVKLLKTLAVLYVMDEPSHLARQDRQRERVYNVYDYLVAGAPGSLDPMFALWWEQAENSAQRQRVIIDQIASMTESRLERLAQQAAQLSGFLH</sequence>
<dbReference type="RefSeq" id="WP_284589602.1">
    <property type="nucleotide sequence ID" value="NZ_JASNVG010000005.1"/>
</dbReference>
<dbReference type="SMART" id="SM00471">
    <property type="entry name" value="HDc"/>
    <property type="match status" value="1"/>
</dbReference>
<evidence type="ECO:0000313" key="5">
    <source>
        <dbReference type="EMBL" id="MDK4325938.1"/>
    </source>
</evidence>
<comment type="caution">
    <text evidence="5">The sequence shown here is derived from an EMBL/GenBank/DDBJ whole genome shotgun (WGS) entry which is preliminary data.</text>
</comment>
<accession>A0AAP4BUB3</accession>
<dbReference type="NCBIfam" id="TIGR01353">
    <property type="entry name" value="dGTP_triPase"/>
    <property type="match status" value="1"/>
</dbReference>
<dbReference type="InterPro" id="IPR006674">
    <property type="entry name" value="HD_domain"/>
</dbReference>
<dbReference type="PANTHER" id="PTHR11373:SF32">
    <property type="entry name" value="DEOXYGUANOSINETRIPHOSPHATE TRIPHOSPHOHYDROLASE"/>
    <property type="match status" value="1"/>
</dbReference>
<feature type="domain" description="HD" evidence="4">
    <location>
        <begin position="91"/>
        <end position="216"/>
    </location>
</feature>
<feature type="region of interest" description="Disordered" evidence="3">
    <location>
        <begin position="33"/>
        <end position="57"/>
    </location>
</feature>
<protein>
    <recommendedName>
        <fullName evidence="2">Deoxyguanosinetriphosphate triphosphohydrolase-like protein</fullName>
    </recommendedName>
</protein>
<gene>
    <name evidence="5" type="ORF">QPX54_05320</name>
</gene>
<dbReference type="PANTHER" id="PTHR11373">
    <property type="entry name" value="DEOXYNUCLEOSIDE TRIPHOSPHATE TRIPHOSPHOHYDROLASE"/>
    <property type="match status" value="1"/>
</dbReference>
<dbReference type="Pfam" id="PF13286">
    <property type="entry name" value="HD_assoc"/>
    <property type="match status" value="1"/>
</dbReference>